<dbReference type="PANTHER" id="PTHR43685:SF2">
    <property type="entry name" value="GLYCOSYLTRANSFERASE 2-LIKE DOMAIN-CONTAINING PROTEIN"/>
    <property type="match status" value="1"/>
</dbReference>
<dbReference type="InterPro" id="IPR029044">
    <property type="entry name" value="Nucleotide-diphossugar_trans"/>
</dbReference>
<evidence type="ECO:0000313" key="2">
    <source>
        <dbReference type="EMBL" id="UTU55321.1"/>
    </source>
</evidence>
<dbReference type="InterPro" id="IPR001173">
    <property type="entry name" value="Glyco_trans_2-like"/>
</dbReference>
<geneLocation type="plasmid" evidence="2 3">
    <name>unnamed</name>
</geneLocation>
<accession>A0AB38TK21</accession>
<sequence length="368" mass="41060">MDENDLRALVAAAHRARRPRRVTTDPGRRPKPVPTISICIPTYNRSSMLAELLDSIIAQALEDAIEVVVSDDASPDNTVAVAEGYKGRIKHYTLLSQPKNLGVDGNFLAVVEAAKGDYIWLMGDDDHLEPGGLARVLEAIRRWPGVTGLTLGVIDYDVTMTRRTGIRRIPPTQLIADAGTLFATMGDLLGFMSALVIDRAKWNEIASEPNVSEFKNYYVQVYIIGRVVERFGKWGVVQEPCVGYRSGNDQFNIKFGWLDRLKIDVAAYDQIAFALFADTPAVCEAFRRRIFDTHVMARLNNAKTAGGRTIAVSAAIRYLYGRYHGMPHYWTRAVPTLLAPQWILRNARSAYKRLSPNSGAFRAREMSN</sequence>
<dbReference type="Proteomes" id="UP001060070">
    <property type="component" value="Plasmid unnamed"/>
</dbReference>
<organism evidence="2 3">
    <name type="scientific">Mesorhizobium ciceri</name>
    <dbReference type="NCBI Taxonomy" id="39645"/>
    <lineage>
        <taxon>Bacteria</taxon>
        <taxon>Pseudomonadati</taxon>
        <taxon>Pseudomonadota</taxon>
        <taxon>Alphaproteobacteria</taxon>
        <taxon>Hyphomicrobiales</taxon>
        <taxon>Phyllobacteriaceae</taxon>
        <taxon>Mesorhizobium</taxon>
    </lineage>
</organism>
<keyword evidence="3" id="KW-1185">Reference proteome</keyword>
<evidence type="ECO:0000259" key="1">
    <source>
        <dbReference type="Pfam" id="PF00535"/>
    </source>
</evidence>
<reference evidence="2 3" key="1">
    <citation type="journal article" date="2022" name="Microbiol. Resour. Announc.">
        <title>Complete Genome Sequence of Mesorhizobium ciceri Strain R30, a Rhizobium Used as a Commercial Inoculant for Chickpea in Argentina.</title>
        <authorList>
            <person name="Foresto E."/>
            <person name="Revale S."/>
            <person name="Primo E."/>
            <person name="Nievas F."/>
            <person name="Carezzano E."/>
            <person name="Puente M."/>
            <person name="Alzari P."/>
            <person name="Mart M."/>
            <person name="Ben-Assaya M."/>
            <person name="Mornico D."/>
            <person name="Santoro M."/>
            <person name="Mart F."/>
            <person name="Giordano W."/>
            <person name="Bogino P."/>
        </authorList>
    </citation>
    <scope>NUCLEOTIDE SEQUENCE [LARGE SCALE GENOMIC DNA]</scope>
    <source>
        <strain evidence="2 3">R30</strain>
    </source>
</reference>
<dbReference type="EMBL" id="CP088148">
    <property type="protein sequence ID" value="UTU55321.1"/>
    <property type="molecule type" value="Genomic_DNA"/>
</dbReference>
<dbReference type="SUPFAM" id="SSF53448">
    <property type="entry name" value="Nucleotide-diphospho-sugar transferases"/>
    <property type="match status" value="1"/>
</dbReference>
<dbReference type="CDD" id="cd00761">
    <property type="entry name" value="Glyco_tranf_GTA_type"/>
    <property type="match status" value="1"/>
</dbReference>
<gene>
    <name evidence="2" type="ORF">LRP29_31930</name>
</gene>
<dbReference type="PANTHER" id="PTHR43685">
    <property type="entry name" value="GLYCOSYLTRANSFERASE"/>
    <property type="match status" value="1"/>
</dbReference>
<protein>
    <submittedName>
        <fullName evidence="2">Glycosyltransferase</fullName>
    </submittedName>
</protein>
<dbReference type="AlphaFoldDB" id="A0AB38TK21"/>
<feature type="domain" description="Glycosyltransferase 2-like" evidence="1">
    <location>
        <begin position="37"/>
        <end position="165"/>
    </location>
</feature>
<proteinExistence type="predicted"/>
<keyword evidence="2" id="KW-0614">Plasmid</keyword>
<dbReference type="RefSeq" id="WP_196815422.1">
    <property type="nucleotide sequence ID" value="NZ_CP088148.1"/>
</dbReference>
<dbReference type="Gene3D" id="3.90.550.10">
    <property type="entry name" value="Spore Coat Polysaccharide Biosynthesis Protein SpsA, Chain A"/>
    <property type="match status" value="1"/>
</dbReference>
<dbReference type="Pfam" id="PF00535">
    <property type="entry name" value="Glycos_transf_2"/>
    <property type="match status" value="1"/>
</dbReference>
<name>A0AB38TK21_9HYPH</name>
<dbReference type="InterPro" id="IPR050834">
    <property type="entry name" value="Glycosyltransf_2"/>
</dbReference>
<evidence type="ECO:0000313" key="3">
    <source>
        <dbReference type="Proteomes" id="UP001060070"/>
    </source>
</evidence>